<sequence length="47" mass="5349">CLLNLYNLLSPIGFVNNSGDESLSVKRGFLMNDFRIHPLNLDNLHFS</sequence>
<protein>
    <submittedName>
        <fullName evidence="1">Uncharacterized protein</fullName>
    </submittedName>
</protein>
<dbReference type="EMBL" id="CAJOBD010040061">
    <property type="protein sequence ID" value="CAF4315840.1"/>
    <property type="molecule type" value="Genomic_DNA"/>
</dbReference>
<proteinExistence type="predicted"/>
<reference evidence="1" key="1">
    <citation type="submission" date="2021-02" db="EMBL/GenBank/DDBJ databases">
        <authorList>
            <person name="Nowell W R."/>
        </authorList>
    </citation>
    <scope>NUCLEOTIDE SEQUENCE</scope>
</reference>
<accession>A0A820J348</accession>
<dbReference type="Proteomes" id="UP000663836">
    <property type="component" value="Unassembled WGS sequence"/>
</dbReference>
<gene>
    <name evidence="1" type="ORF">JBS370_LOCUS40858</name>
</gene>
<evidence type="ECO:0000313" key="2">
    <source>
        <dbReference type="Proteomes" id="UP000663836"/>
    </source>
</evidence>
<evidence type="ECO:0000313" key="1">
    <source>
        <dbReference type="EMBL" id="CAF4315840.1"/>
    </source>
</evidence>
<organism evidence="1 2">
    <name type="scientific">Rotaria sordida</name>
    <dbReference type="NCBI Taxonomy" id="392033"/>
    <lineage>
        <taxon>Eukaryota</taxon>
        <taxon>Metazoa</taxon>
        <taxon>Spiralia</taxon>
        <taxon>Gnathifera</taxon>
        <taxon>Rotifera</taxon>
        <taxon>Eurotatoria</taxon>
        <taxon>Bdelloidea</taxon>
        <taxon>Philodinida</taxon>
        <taxon>Philodinidae</taxon>
        <taxon>Rotaria</taxon>
    </lineage>
</organism>
<name>A0A820J348_9BILA</name>
<comment type="caution">
    <text evidence="1">The sequence shown here is derived from an EMBL/GenBank/DDBJ whole genome shotgun (WGS) entry which is preliminary data.</text>
</comment>
<dbReference type="AlphaFoldDB" id="A0A820J348"/>
<feature type="non-terminal residue" evidence="1">
    <location>
        <position position="1"/>
    </location>
</feature>